<dbReference type="RefSeq" id="YP_011108852.1">
    <property type="nucleotide sequence ID" value="NC_092457.1"/>
</dbReference>
<proteinExistence type="predicted"/>
<evidence type="ECO:0000313" key="1">
    <source>
        <dbReference type="EMBL" id="WEU80654.1"/>
    </source>
</evidence>
<name>A0AAF0D843_9CAUD</name>
<protein>
    <submittedName>
        <fullName evidence="1">Uncharacterized protein</fullName>
    </submittedName>
</protein>
<sequence length="33" mass="3680">MILCSSHGKEAIKVREEHVESLVLSAYYVDSDA</sequence>
<keyword evidence="2" id="KW-1185">Reference proteome</keyword>
<dbReference type="EMBL" id="OQ579032">
    <property type="protein sequence ID" value="WEU80654.1"/>
    <property type="molecule type" value="Genomic_DNA"/>
</dbReference>
<dbReference type="Proteomes" id="UP001213723">
    <property type="component" value="Segment"/>
</dbReference>
<dbReference type="GeneID" id="98576642"/>
<reference evidence="1" key="1">
    <citation type="submission" date="2023-03" db="EMBL/GenBank/DDBJ databases">
        <title>A hybrid and poly-polish workflow for the complete and accurate assembly of phage genomes: a case study of ten przondoviruses.</title>
        <authorList>
            <person name="Elek C.K.A."/>
            <person name="Adriaenssens E.M."/>
        </authorList>
    </citation>
    <scope>NUCLEOTIDE SEQUENCE</scope>
</reference>
<accession>A0AAF0D843</accession>
<evidence type="ECO:0000313" key="2">
    <source>
        <dbReference type="Proteomes" id="UP001213723"/>
    </source>
</evidence>
<organism evidence="1 2">
    <name type="scientific">Klebsiella phage Whistle</name>
    <dbReference type="NCBI Taxonomy" id="3018531"/>
    <lineage>
        <taxon>Viruses</taxon>
        <taxon>Duplodnaviria</taxon>
        <taxon>Heunggongvirae</taxon>
        <taxon>Uroviricota</taxon>
        <taxon>Caudoviricetes</taxon>
        <taxon>Autographivirales</taxon>
        <taxon>Autotranscriptaviridae</taxon>
        <taxon>Studiervirinae</taxon>
        <taxon>Przondovirus</taxon>
        <taxon>Przondovirus whistle</taxon>
    </lineage>
</organism>
<gene>
    <name evidence="1" type="ORF">XRIDKHHW_0051</name>
</gene>